<reference evidence="1 2" key="1">
    <citation type="submission" date="2020-04" db="EMBL/GenBank/DDBJ databases">
        <title>Genome sequencing of novel species.</title>
        <authorList>
            <person name="Heo J."/>
            <person name="Kim S.-J."/>
            <person name="Kim J.-S."/>
            <person name="Hong S.-B."/>
            <person name="Kwon S.-W."/>
        </authorList>
    </citation>
    <scope>NUCLEOTIDE SEQUENCE [LARGE SCALE GENOMIC DNA]</scope>
    <source>
        <strain evidence="1 2">MFER-1</strain>
    </source>
</reference>
<evidence type="ECO:0000313" key="2">
    <source>
        <dbReference type="Proteomes" id="UP000502248"/>
    </source>
</evidence>
<keyword evidence="2" id="KW-1185">Reference proteome</keyword>
<dbReference type="InterPro" id="IPR012545">
    <property type="entry name" value="DUF1697"/>
</dbReference>
<evidence type="ECO:0000313" key="1">
    <source>
        <dbReference type="EMBL" id="QJD87280.1"/>
    </source>
</evidence>
<gene>
    <name evidence="1" type="ORF">HH215_31625</name>
</gene>
<dbReference type="RefSeq" id="WP_169283525.1">
    <property type="nucleotide sequence ID" value="NZ_CP051680.1"/>
</dbReference>
<dbReference type="PANTHER" id="PTHR36439">
    <property type="entry name" value="BLL4334 PROTEIN"/>
    <property type="match status" value="1"/>
</dbReference>
<dbReference type="EMBL" id="CP051680">
    <property type="protein sequence ID" value="QJD87280.1"/>
    <property type="molecule type" value="Genomic_DNA"/>
</dbReference>
<dbReference type="KEGG" id="cheb:HH215_31625"/>
<organism evidence="1 2">
    <name type="scientific">Cohnella herbarum</name>
    <dbReference type="NCBI Taxonomy" id="2728023"/>
    <lineage>
        <taxon>Bacteria</taxon>
        <taxon>Bacillati</taxon>
        <taxon>Bacillota</taxon>
        <taxon>Bacilli</taxon>
        <taxon>Bacillales</taxon>
        <taxon>Paenibacillaceae</taxon>
        <taxon>Cohnella</taxon>
    </lineage>
</organism>
<sequence length="179" mass="19615">MTIYIALIRGINVGGHNKVPMAELRKAYEAIGLNRVQTYIQSGNVLFESEKSADTLRPMLEQAIAETFGISVTVAMRTAEQWERIVANCPYGKDGLLEGESIQVTILTESPSPKAIAALEANKGDGTDEYFVHGLEIYFLFRRSVLDSKLANSMNKLGNTATSRNMNTINKLAGLVGKM</sequence>
<proteinExistence type="predicted"/>
<dbReference type="Proteomes" id="UP000502248">
    <property type="component" value="Chromosome"/>
</dbReference>
<dbReference type="PIRSF" id="PIRSF008502">
    <property type="entry name" value="UCP008502"/>
    <property type="match status" value="1"/>
</dbReference>
<dbReference type="Pfam" id="PF08002">
    <property type="entry name" value="DUF1697"/>
    <property type="match status" value="1"/>
</dbReference>
<dbReference type="SUPFAM" id="SSF160379">
    <property type="entry name" value="SP0830-like"/>
    <property type="match status" value="1"/>
</dbReference>
<accession>A0A7Z2VQI8</accession>
<protein>
    <submittedName>
        <fullName evidence="1">DUF1697 domain-containing protein</fullName>
    </submittedName>
</protein>
<dbReference type="PANTHER" id="PTHR36439:SF1">
    <property type="entry name" value="DUF1697 DOMAIN-CONTAINING PROTEIN"/>
    <property type="match status" value="1"/>
</dbReference>
<dbReference type="Gene3D" id="3.30.70.1280">
    <property type="entry name" value="SP0830-like domains"/>
    <property type="match status" value="1"/>
</dbReference>
<dbReference type="AlphaFoldDB" id="A0A7Z2VQI8"/>
<name>A0A7Z2VQI8_9BACL</name>